<dbReference type="RefSeq" id="XP_031405714.1">
    <property type="nucleotide sequence ID" value="XM_031549854.1"/>
</dbReference>
<gene>
    <name evidence="3" type="primary">LOC116214450</name>
</gene>
<feature type="region of interest" description="Disordered" evidence="1">
    <location>
        <begin position="29"/>
        <end position="56"/>
    </location>
</feature>
<evidence type="ECO:0000313" key="3">
    <source>
        <dbReference type="RefSeq" id="XP_031405714.1"/>
    </source>
</evidence>
<protein>
    <submittedName>
        <fullName evidence="3">Uncharacterized protein LOC116214450</fullName>
    </submittedName>
</protein>
<sequence>MYIKGVHGYRVYSEPVGTYPLGLTESRRIRRLKTQDRKEERRGTLNRKSSPTPAPLVFDSPLQLLSVGRVSSPTLHSGSSLSLSSLTLLQSPFPCVIFTTCVAHKIGCALHQLQSLLSNIWRMRKSMRKNSTAPRQRLWWINVWSSYKQR</sequence>
<dbReference type="GeneID" id="116214450"/>
<reference evidence="3" key="2">
    <citation type="submission" date="2025-08" db="UniProtKB">
        <authorList>
            <consortium name="RefSeq"/>
        </authorList>
    </citation>
    <scope>IDENTIFICATION</scope>
    <source>
        <tissue evidence="3">Leaf</tissue>
    </source>
</reference>
<dbReference type="AlphaFoldDB" id="A0A6P8EGW3"/>
<evidence type="ECO:0000256" key="1">
    <source>
        <dbReference type="SAM" id="MobiDB-lite"/>
    </source>
</evidence>
<organism evidence="2 3">
    <name type="scientific">Punica granatum</name>
    <name type="common">Pomegranate</name>
    <dbReference type="NCBI Taxonomy" id="22663"/>
    <lineage>
        <taxon>Eukaryota</taxon>
        <taxon>Viridiplantae</taxon>
        <taxon>Streptophyta</taxon>
        <taxon>Embryophyta</taxon>
        <taxon>Tracheophyta</taxon>
        <taxon>Spermatophyta</taxon>
        <taxon>Magnoliopsida</taxon>
        <taxon>eudicotyledons</taxon>
        <taxon>Gunneridae</taxon>
        <taxon>Pentapetalae</taxon>
        <taxon>rosids</taxon>
        <taxon>malvids</taxon>
        <taxon>Myrtales</taxon>
        <taxon>Lythraceae</taxon>
        <taxon>Punica</taxon>
    </lineage>
</organism>
<accession>A0A6P8EGW3</accession>
<feature type="compositionally biased region" description="Basic and acidic residues" evidence="1">
    <location>
        <begin position="33"/>
        <end position="43"/>
    </location>
</feature>
<proteinExistence type="predicted"/>
<evidence type="ECO:0000313" key="2">
    <source>
        <dbReference type="Proteomes" id="UP000515151"/>
    </source>
</evidence>
<name>A0A6P8EGW3_PUNGR</name>
<keyword evidence="2" id="KW-1185">Reference proteome</keyword>
<reference evidence="2" key="1">
    <citation type="journal article" date="2020" name="Plant Biotechnol. J.">
        <title>The pomegranate (Punica granatum L.) draft genome dissects genetic divergence between soft- and hard-seeded cultivars.</title>
        <authorList>
            <person name="Luo X."/>
            <person name="Li H."/>
            <person name="Wu Z."/>
            <person name="Yao W."/>
            <person name="Zhao P."/>
            <person name="Cao D."/>
            <person name="Yu H."/>
            <person name="Li K."/>
            <person name="Poudel K."/>
            <person name="Zhao D."/>
            <person name="Zhang F."/>
            <person name="Xia X."/>
            <person name="Chen L."/>
            <person name="Wang Q."/>
            <person name="Jing D."/>
            <person name="Cao S."/>
        </authorList>
    </citation>
    <scope>NUCLEOTIDE SEQUENCE [LARGE SCALE GENOMIC DNA]</scope>
    <source>
        <strain evidence="2">cv. Tunisia</strain>
    </source>
</reference>
<dbReference type="Proteomes" id="UP000515151">
    <property type="component" value="Chromosome 7"/>
</dbReference>